<comment type="cofactor">
    <cofactor evidence="1">
        <name>FAD</name>
        <dbReference type="ChEBI" id="CHEBI:57692"/>
    </cofactor>
</comment>
<evidence type="ECO:0000256" key="3">
    <source>
        <dbReference type="ARBA" id="ARBA00022827"/>
    </source>
</evidence>
<proteinExistence type="predicted"/>
<reference evidence="7 8" key="1">
    <citation type="submission" date="2024-04" db="EMBL/GenBank/DDBJ databases">
        <title>Phyllosticta paracitricarpa is synonymous to the EU quarantine fungus P. citricarpa based on phylogenomic analyses.</title>
        <authorList>
            <consortium name="Lawrence Berkeley National Laboratory"/>
            <person name="Van Ingen-Buijs V.A."/>
            <person name="Van Westerhoven A.C."/>
            <person name="Haridas S."/>
            <person name="Skiadas P."/>
            <person name="Martin F."/>
            <person name="Groenewald J.Z."/>
            <person name="Crous P.W."/>
            <person name="Seidl M.F."/>
        </authorList>
    </citation>
    <scope>NUCLEOTIDE SEQUENCE [LARGE SCALE GENOMIC DNA]</scope>
    <source>
        <strain evidence="7 8">CBS 123374</strain>
    </source>
</reference>
<keyword evidence="2" id="KW-0285">Flavoprotein</keyword>
<organism evidence="7 8">
    <name type="scientific">Phyllosticta capitalensis</name>
    <dbReference type="NCBI Taxonomy" id="121624"/>
    <lineage>
        <taxon>Eukaryota</taxon>
        <taxon>Fungi</taxon>
        <taxon>Dikarya</taxon>
        <taxon>Ascomycota</taxon>
        <taxon>Pezizomycotina</taxon>
        <taxon>Dothideomycetes</taxon>
        <taxon>Dothideomycetes incertae sedis</taxon>
        <taxon>Botryosphaeriales</taxon>
        <taxon>Phyllostictaceae</taxon>
        <taxon>Phyllosticta</taxon>
    </lineage>
</organism>
<keyword evidence="4" id="KW-0560">Oxidoreductase</keyword>
<accession>A0ABR1Z3S4</accession>
<dbReference type="EMBL" id="JBBWRZ010000001">
    <property type="protein sequence ID" value="KAK8246862.1"/>
    <property type="molecule type" value="Genomic_DNA"/>
</dbReference>
<sequence length="413" mass="46300">MKQESTPHVLIVGAGITGLLVAQGLKKASHPLPLPHEGIRCTIFEAEPSATHYRPREWGMSIHWSLPFLRDCLPDELLSRFKSTTVDPSYEPPDNFLIPTINGKTGELMKALPLGLLYRVARRKFRSLCAEGMQVEYGKTLKSIEYRDESVVAMFEDGTEAVGTLLVGADGAQSRVRMNLFGEKGKAKGIPYSAINMHIEYKDAEKAQFVRSIHPIMSHAVHPDGYWIWISIQDVPNPNDPSTWMFQLMSTWKAREGENVTSLEALREKARHFAEPFRSAVEWIPEGTRVFENKVSCWITEPWDNHQGRIVLAGDAAHPMTFQRGQGLNHCIADASKLKKCIKEAASGTKTWVDAIDEYQREIVERGGDEVKTSLANTAMLHDWSRVVQSPLFQRATAPTEKFAHSVPVAAKL</sequence>
<dbReference type="PANTHER" id="PTHR47178:SF2">
    <property type="entry name" value="FAD-BINDING DOMAIN-CONTAINING PROTEIN"/>
    <property type="match status" value="1"/>
</dbReference>
<dbReference type="GO" id="GO:0004497">
    <property type="term" value="F:monooxygenase activity"/>
    <property type="evidence" value="ECO:0007669"/>
    <property type="project" value="UniProtKB-KW"/>
</dbReference>
<feature type="domain" description="FAD-binding" evidence="6">
    <location>
        <begin position="130"/>
        <end position="362"/>
    </location>
</feature>
<evidence type="ECO:0000313" key="7">
    <source>
        <dbReference type="EMBL" id="KAK8246862.1"/>
    </source>
</evidence>
<dbReference type="InterPro" id="IPR002938">
    <property type="entry name" value="FAD-bd"/>
</dbReference>
<protein>
    <submittedName>
        <fullName evidence="7">Monooxygenase</fullName>
    </submittedName>
</protein>
<keyword evidence="8" id="KW-1185">Reference proteome</keyword>
<gene>
    <name evidence="7" type="ORF">HDK90DRAFT_461660</name>
</gene>
<keyword evidence="3" id="KW-0274">FAD</keyword>
<name>A0ABR1Z3S4_9PEZI</name>
<evidence type="ECO:0000256" key="1">
    <source>
        <dbReference type="ARBA" id="ARBA00001974"/>
    </source>
</evidence>
<evidence type="ECO:0000256" key="2">
    <source>
        <dbReference type="ARBA" id="ARBA00022630"/>
    </source>
</evidence>
<evidence type="ECO:0000256" key="4">
    <source>
        <dbReference type="ARBA" id="ARBA00023002"/>
    </source>
</evidence>
<evidence type="ECO:0000259" key="6">
    <source>
        <dbReference type="Pfam" id="PF01494"/>
    </source>
</evidence>
<dbReference type="InterPro" id="IPR036188">
    <property type="entry name" value="FAD/NAD-bd_sf"/>
</dbReference>
<comment type="caution">
    <text evidence="7">The sequence shown here is derived from an EMBL/GenBank/DDBJ whole genome shotgun (WGS) entry which is preliminary data.</text>
</comment>
<dbReference type="Pfam" id="PF01494">
    <property type="entry name" value="FAD_binding_3"/>
    <property type="match status" value="1"/>
</dbReference>
<dbReference type="Gene3D" id="3.50.50.60">
    <property type="entry name" value="FAD/NAD(P)-binding domain"/>
    <property type="match status" value="1"/>
</dbReference>
<keyword evidence="5 7" id="KW-0503">Monooxygenase</keyword>
<evidence type="ECO:0000313" key="8">
    <source>
        <dbReference type="Proteomes" id="UP001492380"/>
    </source>
</evidence>
<dbReference type="Proteomes" id="UP001492380">
    <property type="component" value="Unassembled WGS sequence"/>
</dbReference>
<evidence type="ECO:0000256" key="5">
    <source>
        <dbReference type="ARBA" id="ARBA00023033"/>
    </source>
</evidence>
<dbReference type="PRINTS" id="PR00420">
    <property type="entry name" value="RNGMNOXGNASE"/>
</dbReference>
<dbReference type="SUPFAM" id="SSF51905">
    <property type="entry name" value="FAD/NAD(P)-binding domain"/>
    <property type="match status" value="1"/>
</dbReference>
<dbReference type="PANTHER" id="PTHR47178">
    <property type="entry name" value="MONOOXYGENASE, FAD-BINDING"/>
    <property type="match status" value="1"/>
</dbReference>